<accession>F4PSF4</accession>
<feature type="compositionally biased region" description="Low complexity" evidence="1">
    <location>
        <begin position="840"/>
        <end position="850"/>
    </location>
</feature>
<dbReference type="OrthoDB" id="6375767at2759"/>
<feature type="compositionally biased region" description="Polar residues" evidence="1">
    <location>
        <begin position="887"/>
        <end position="896"/>
    </location>
</feature>
<reference evidence="4" key="1">
    <citation type="journal article" date="2011" name="Genome Res.">
        <title>Phylogeny-wide analysis of social amoeba genomes highlights ancient origins for complex intercellular communication.</title>
        <authorList>
            <person name="Heidel A.J."/>
            <person name="Lawal H.M."/>
            <person name="Felder M."/>
            <person name="Schilde C."/>
            <person name="Helps N.R."/>
            <person name="Tunggal B."/>
            <person name="Rivero F."/>
            <person name="John U."/>
            <person name="Schleicher M."/>
            <person name="Eichinger L."/>
            <person name="Platzer M."/>
            <person name="Noegel A.A."/>
            <person name="Schaap P."/>
            <person name="Gloeckner G."/>
        </authorList>
    </citation>
    <scope>NUCLEOTIDE SEQUENCE [LARGE SCALE GENOMIC DNA]</scope>
    <source>
        <strain evidence="4">SH3</strain>
    </source>
</reference>
<dbReference type="GO" id="GO:0031267">
    <property type="term" value="F:small GTPase binding"/>
    <property type="evidence" value="ECO:0007669"/>
    <property type="project" value="EnsemblProtists"/>
</dbReference>
<dbReference type="AlphaFoldDB" id="F4PSF4"/>
<dbReference type="STRING" id="1054147.F4PSF4"/>
<feature type="compositionally biased region" description="Low complexity" evidence="1">
    <location>
        <begin position="906"/>
        <end position="919"/>
    </location>
</feature>
<dbReference type="GO" id="GO:0042331">
    <property type="term" value="P:phototaxis"/>
    <property type="evidence" value="ECO:0007669"/>
    <property type="project" value="EnsemblProtists"/>
</dbReference>
<protein>
    <submittedName>
        <fullName evidence="3">Gelsolin-related protein</fullName>
    </submittedName>
</protein>
<dbReference type="KEGG" id="dfa:DFA_01370"/>
<dbReference type="Gene3D" id="3.40.20.10">
    <property type="entry name" value="Severin"/>
    <property type="match status" value="5"/>
</dbReference>
<dbReference type="SMART" id="SM00262">
    <property type="entry name" value="GEL"/>
    <property type="match status" value="5"/>
</dbReference>
<dbReference type="PANTHER" id="PTHR11977:SF129">
    <property type="entry name" value="GELSOLIN-RELATED PROTEIN OF 125 KDA"/>
    <property type="match status" value="1"/>
</dbReference>
<sequence>MEVEDIQQEIQQEEQPVVSKEVQEEEDSTLATATLTVTSFSVSTEEREQQEEQEQGEEQQQESVREDIEETPSVPTTTIVDEEEQTTQTTTTTEEEECNNNQKVEPEQPTPVAVVAATEEVVKQPTQPTGSVVSQPTPVVSSVNIHHGAKLIQVTGSEEPYHFINVQLSHSSLNLTDVFIIQSESYMFVWSTDKVHSQKRAKAIQMAQKLKVEVGCQRAVIPLEYGEEHLTFLYMLGVTKGEKLKVTAEKSESMLDENGDELEPEYFLYRVGNVDGKLNVIPIDEEVVTQEMFLSTSCFILDCEHEIFVWQGEKSSKAEREVSVTLAKRFLTMFERPANTCITPVFDGAEGALFKSKFKVWKESEKHMMSYLGLASKKKEAPSFLLDEMFQEKEIPEIHLGSNDHKGKLLVWSCAGNNGQFKRVEEDDFGVFYSNRSYVCHFIYRPADKNSIKSVIFYWEGSFANSRNYISYKFGLYKDIREKMQSLQSDDPTEYRISQNKEPNEFYSLFGRETIVVNDDLSTSKPSMFQVRGADGKCRGTQLAGDMSAAKLCSLDSFVVIIPGKVILVWHGRASNDAERALASDLYTFLPPDYEAPVKEIEEGEEPETFWKILGGRQDYADCYQDKPKQFRFYLTTESTGVFKAEQIKPFSQVDLNTEENAILDRYDEIFVWRGAKTTDAKFKQTASLAKQYRDNINDDRPADTPITVIDEGKETILFKSFFNSWKQVIAKVFIDPLELKKQKEQQQQKEQSQQQIVSQDELDNLLVDNNKKQDQVVEKVEVVEKVQVEQEEVVAEKVEVEQVQEQVEEKREETVSTLSTEEEEEGDKPTPINVEEETTTTTTTTTTTESPQLIVTPPNEEQPQPQKGQQEEEDEENTTGYKHYNNESISVSSNGDLLFAFELPNNNNNNQQSQNSPKGNRKKNNKKKPRNRSLSQSNTPNSSSGTPISKSCELPNFSPLSSSPSNAAAGGISAAIPLAAALPPLSSSPQHSPNFHRKKSNQRHNRTGSFGSPRK</sequence>
<dbReference type="GO" id="GO:0031005">
    <property type="term" value="F:filamin binding"/>
    <property type="evidence" value="ECO:0007669"/>
    <property type="project" value="EnsemblProtists"/>
</dbReference>
<dbReference type="RefSeq" id="XP_004359334.1">
    <property type="nucleotide sequence ID" value="XM_004359277.1"/>
</dbReference>
<keyword evidence="4" id="KW-1185">Reference proteome</keyword>
<dbReference type="GO" id="GO:0045121">
    <property type="term" value="C:membrane raft"/>
    <property type="evidence" value="ECO:0007669"/>
    <property type="project" value="EnsemblProtists"/>
</dbReference>
<name>F4PSF4_CACFS</name>
<dbReference type="EMBL" id="GL883010">
    <property type="protein sequence ID" value="EGG21484.1"/>
    <property type="molecule type" value="Genomic_DNA"/>
</dbReference>
<dbReference type="InterPro" id="IPR029006">
    <property type="entry name" value="ADF-H/Gelsolin-like_dom_sf"/>
</dbReference>
<feature type="region of interest" description="Disordered" evidence="1">
    <location>
        <begin position="1"/>
        <end position="109"/>
    </location>
</feature>
<dbReference type="Proteomes" id="UP000007797">
    <property type="component" value="Unassembled WGS sequence"/>
</dbReference>
<dbReference type="InterPro" id="IPR007122">
    <property type="entry name" value="Villin/Gelsolin"/>
</dbReference>
<dbReference type="GO" id="GO:0051014">
    <property type="term" value="P:actin filament severing"/>
    <property type="evidence" value="ECO:0007669"/>
    <property type="project" value="TreeGrafter"/>
</dbReference>
<dbReference type="GO" id="GO:0015629">
    <property type="term" value="C:actin cytoskeleton"/>
    <property type="evidence" value="ECO:0007669"/>
    <property type="project" value="TreeGrafter"/>
</dbReference>
<dbReference type="SUPFAM" id="SSF55753">
    <property type="entry name" value="Actin depolymerizing proteins"/>
    <property type="match status" value="5"/>
</dbReference>
<evidence type="ECO:0000256" key="1">
    <source>
        <dbReference type="SAM" id="MobiDB-lite"/>
    </source>
</evidence>
<feature type="domain" description="Gelsolin-like" evidence="2">
    <location>
        <begin position="645"/>
        <end position="719"/>
    </location>
</feature>
<dbReference type="Pfam" id="PF00626">
    <property type="entry name" value="Gelsolin"/>
    <property type="match status" value="2"/>
</dbReference>
<dbReference type="GO" id="GO:0031153">
    <property type="term" value="P:slug development involved in sorocarp development"/>
    <property type="evidence" value="ECO:0007669"/>
    <property type="project" value="EnsemblProtists"/>
</dbReference>
<feature type="domain" description="Gelsolin-like" evidence="2">
    <location>
        <begin position="288"/>
        <end position="350"/>
    </location>
</feature>
<dbReference type="GO" id="GO:0051015">
    <property type="term" value="F:actin filament binding"/>
    <property type="evidence" value="ECO:0007669"/>
    <property type="project" value="InterPro"/>
</dbReference>
<evidence type="ECO:0000259" key="2">
    <source>
        <dbReference type="Pfam" id="PF00626"/>
    </source>
</evidence>
<dbReference type="GeneID" id="14872856"/>
<organism evidence="3 4">
    <name type="scientific">Cavenderia fasciculata</name>
    <name type="common">Slime mold</name>
    <name type="synonym">Dictyostelium fasciculatum</name>
    <dbReference type="NCBI Taxonomy" id="261658"/>
    <lineage>
        <taxon>Eukaryota</taxon>
        <taxon>Amoebozoa</taxon>
        <taxon>Evosea</taxon>
        <taxon>Eumycetozoa</taxon>
        <taxon>Dictyostelia</taxon>
        <taxon>Acytosteliales</taxon>
        <taxon>Cavenderiaceae</taxon>
        <taxon>Cavenderia</taxon>
    </lineage>
</organism>
<feature type="region of interest" description="Disordered" evidence="1">
    <location>
        <begin position="801"/>
        <end position="970"/>
    </location>
</feature>
<feature type="compositionally biased region" description="Low complexity" evidence="1">
    <location>
        <begin position="29"/>
        <end position="43"/>
    </location>
</feature>
<dbReference type="OMA" id="FILDCEH"/>
<dbReference type="PANTHER" id="PTHR11977">
    <property type="entry name" value="VILLIN"/>
    <property type="match status" value="1"/>
</dbReference>
<dbReference type="GO" id="GO:0051016">
    <property type="term" value="P:barbed-end actin filament capping"/>
    <property type="evidence" value="ECO:0007669"/>
    <property type="project" value="TreeGrafter"/>
</dbReference>
<dbReference type="GO" id="GO:0005546">
    <property type="term" value="F:phosphatidylinositol-4,5-bisphosphate binding"/>
    <property type="evidence" value="ECO:0007669"/>
    <property type="project" value="TreeGrafter"/>
</dbReference>
<dbReference type="InterPro" id="IPR007123">
    <property type="entry name" value="Gelsolin-like_dom"/>
</dbReference>
<feature type="compositionally biased region" description="Basic residues" evidence="1">
    <location>
        <begin position="920"/>
        <end position="932"/>
    </location>
</feature>
<feature type="compositionally biased region" description="Basic residues" evidence="1">
    <location>
        <begin position="995"/>
        <end position="1007"/>
    </location>
</feature>
<feature type="compositionally biased region" description="Low complexity" evidence="1">
    <location>
        <begin position="933"/>
        <end position="970"/>
    </location>
</feature>
<proteinExistence type="predicted"/>
<dbReference type="CDD" id="cd11292">
    <property type="entry name" value="gelsolin_S3_like"/>
    <property type="match status" value="1"/>
</dbReference>
<feature type="region of interest" description="Disordered" evidence="1">
    <location>
        <begin position="984"/>
        <end position="1016"/>
    </location>
</feature>
<dbReference type="PRINTS" id="PR00597">
    <property type="entry name" value="GELSOLIN"/>
</dbReference>
<feature type="compositionally biased region" description="Acidic residues" evidence="1">
    <location>
        <begin position="48"/>
        <end position="60"/>
    </location>
</feature>
<dbReference type="GO" id="GO:0031410">
    <property type="term" value="C:cytoplasmic vesicle"/>
    <property type="evidence" value="ECO:0007669"/>
    <property type="project" value="EnsemblProtists"/>
</dbReference>
<feature type="compositionally biased region" description="Low complexity" evidence="1">
    <location>
        <begin position="858"/>
        <end position="869"/>
    </location>
</feature>
<evidence type="ECO:0000313" key="3">
    <source>
        <dbReference type="EMBL" id="EGG21484.1"/>
    </source>
</evidence>
<dbReference type="GO" id="GO:0008154">
    <property type="term" value="P:actin polymerization or depolymerization"/>
    <property type="evidence" value="ECO:0007669"/>
    <property type="project" value="TreeGrafter"/>
</dbReference>
<evidence type="ECO:0000313" key="4">
    <source>
        <dbReference type="Proteomes" id="UP000007797"/>
    </source>
</evidence>
<gene>
    <name evidence="3" type="primary">gnrA</name>
    <name evidence="3" type="ORF">DFA_01370</name>
</gene>